<evidence type="ECO:0000256" key="1">
    <source>
        <dbReference type="ARBA" id="ARBA00022723"/>
    </source>
</evidence>
<accession>A0A8X6KXU9</accession>
<keyword evidence="2 4" id="KW-0863">Zinc-finger</keyword>
<sequence>MSLPTVNRKRSRLLYDVGSDLGVIFNPVNIEHASICKDLNCRSEACRTTKAQFFHFPRCLGVKFCDECECFFNVLVDHASSCEVERCPVFLCETMVELKRCSFPGAEESMKETNPVPSTEHPVILHGYGYPNLSEKLFTYIQKKKIKFKKAFPRLSRETVSSSVLDTPPNIPSTSRDASQGKGDKRRRSNRLQNKRARI</sequence>
<evidence type="ECO:0000313" key="8">
    <source>
        <dbReference type="Proteomes" id="UP000887116"/>
    </source>
</evidence>
<evidence type="ECO:0000256" key="5">
    <source>
        <dbReference type="SAM" id="MobiDB-lite"/>
    </source>
</evidence>
<dbReference type="OrthoDB" id="10349761at2759"/>
<proteinExistence type="predicted"/>
<evidence type="ECO:0000256" key="2">
    <source>
        <dbReference type="ARBA" id="ARBA00022771"/>
    </source>
</evidence>
<keyword evidence="1 4" id="KW-0479">Metal-binding</keyword>
<dbReference type="Proteomes" id="UP000887116">
    <property type="component" value="Unassembled WGS sequence"/>
</dbReference>
<comment type="caution">
    <text evidence="7">The sequence shown here is derived from an EMBL/GenBank/DDBJ whole genome shotgun (WGS) entry which is preliminary data.</text>
</comment>
<evidence type="ECO:0000259" key="6">
    <source>
        <dbReference type="PROSITE" id="PS50134"/>
    </source>
</evidence>
<name>A0A8X6KXU9_TRICU</name>
<evidence type="ECO:0000313" key="7">
    <source>
        <dbReference type="EMBL" id="GFQ88141.1"/>
    </source>
</evidence>
<dbReference type="SUPFAM" id="SSF57933">
    <property type="entry name" value="TAZ domain"/>
    <property type="match status" value="1"/>
</dbReference>
<reference evidence="7" key="1">
    <citation type="submission" date="2020-07" db="EMBL/GenBank/DDBJ databases">
        <title>Multicomponent nature underlies the extraordinary mechanical properties of spider dragline silk.</title>
        <authorList>
            <person name="Kono N."/>
            <person name="Nakamura H."/>
            <person name="Mori M."/>
            <person name="Yoshida Y."/>
            <person name="Ohtoshi R."/>
            <person name="Malay A.D."/>
            <person name="Moran D.A.P."/>
            <person name="Tomita M."/>
            <person name="Numata K."/>
            <person name="Arakawa K."/>
        </authorList>
    </citation>
    <scope>NUCLEOTIDE SEQUENCE</scope>
</reference>
<dbReference type="Gene3D" id="1.20.1020.10">
    <property type="entry name" value="TAZ domain"/>
    <property type="match status" value="1"/>
</dbReference>
<keyword evidence="8" id="KW-1185">Reference proteome</keyword>
<evidence type="ECO:0000256" key="4">
    <source>
        <dbReference type="PROSITE-ProRule" id="PRU00203"/>
    </source>
</evidence>
<dbReference type="InterPro" id="IPR035898">
    <property type="entry name" value="TAZ_dom_sf"/>
</dbReference>
<dbReference type="Pfam" id="PF02135">
    <property type="entry name" value="zf-TAZ"/>
    <property type="match status" value="1"/>
</dbReference>
<dbReference type="PROSITE" id="PS50134">
    <property type="entry name" value="ZF_TAZ"/>
    <property type="match status" value="1"/>
</dbReference>
<dbReference type="InterPro" id="IPR000197">
    <property type="entry name" value="Znf_TAZ"/>
</dbReference>
<dbReference type="GO" id="GO:0008270">
    <property type="term" value="F:zinc ion binding"/>
    <property type="evidence" value="ECO:0007669"/>
    <property type="project" value="UniProtKB-KW"/>
</dbReference>
<evidence type="ECO:0000256" key="3">
    <source>
        <dbReference type="ARBA" id="ARBA00022833"/>
    </source>
</evidence>
<dbReference type="AlphaFoldDB" id="A0A8X6KXU9"/>
<feature type="domain" description="TAZ-type" evidence="6">
    <location>
        <begin position="7"/>
        <end position="95"/>
    </location>
</feature>
<feature type="region of interest" description="Disordered" evidence="5">
    <location>
        <begin position="162"/>
        <end position="199"/>
    </location>
</feature>
<feature type="compositionally biased region" description="Basic residues" evidence="5">
    <location>
        <begin position="184"/>
        <end position="199"/>
    </location>
</feature>
<keyword evidence="3 4" id="KW-0862">Zinc</keyword>
<protein>
    <recommendedName>
        <fullName evidence="6">TAZ-type domain-containing protein</fullName>
    </recommendedName>
</protein>
<gene>
    <name evidence="7" type="ORF">TNCT_387001</name>
</gene>
<dbReference type="EMBL" id="BMAO01003477">
    <property type="protein sequence ID" value="GFQ88141.1"/>
    <property type="molecule type" value="Genomic_DNA"/>
</dbReference>
<feature type="zinc finger region" description="TAZ-type" evidence="4">
    <location>
        <begin position="7"/>
        <end position="95"/>
    </location>
</feature>
<organism evidence="7 8">
    <name type="scientific">Trichonephila clavata</name>
    <name type="common">Joro spider</name>
    <name type="synonym">Nephila clavata</name>
    <dbReference type="NCBI Taxonomy" id="2740835"/>
    <lineage>
        <taxon>Eukaryota</taxon>
        <taxon>Metazoa</taxon>
        <taxon>Ecdysozoa</taxon>
        <taxon>Arthropoda</taxon>
        <taxon>Chelicerata</taxon>
        <taxon>Arachnida</taxon>
        <taxon>Araneae</taxon>
        <taxon>Araneomorphae</taxon>
        <taxon>Entelegynae</taxon>
        <taxon>Araneoidea</taxon>
        <taxon>Nephilidae</taxon>
        <taxon>Trichonephila</taxon>
    </lineage>
</organism>